<dbReference type="PANTHER" id="PTHR30383">
    <property type="entry name" value="THIOESTERASE 1/PROTEASE 1/LYSOPHOSPHOLIPASE L1"/>
    <property type="match status" value="1"/>
</dbReference>
<name>A0ABR7RPI9_9PROT</name>
<dbReference type="InterPro" id="IPR036514">
    <property type="entry name" value="SGNH_hydro_sf"/>
</dbReference>
<reference evidence="2 3" key="1">
    <citation type="journal article" date="2013" name="Int. J. Syst. Evol. Microbiol.">
        <title>Roseomonas aerophila sp. nov., isolated from air.</title>
        <authorList>
            <person name="Kim S.J."/>
            <person name="Weon H.Y."/>
            <person name="Ahn J.H."/>
            <person name="Hong S.B."/>
            <person name="Seok S.J."/>
            <person name="Whang K.S."/>
            <person name="Kwon S.W."/>
        </authorList>
    </citation>
    <scope>NUCLEOTIDE SEQUENCE [LARGE SCALE GENOMIC DNA]</scope>
    <source>
        <strain evidence="2 3">NBRC 108923</strain>
    </source>
</reference>
<accession>A0ABR7RPI9</accession>
<dbReference type="InterPro" id="IPR051532">
    <property type="entry name" value="Ester_Hydrolysis_Enzymes"/>
</dbReference>
<protein>
    <recommendedName>
        <fullName evidence="1">SGNH hydrolase-type esterase domain-containing protein</fullName>
    </recommendedName>
</protein>
<feature type="domain" description="SGNH hydrolase-type esterase" evidence="1">
    <location>
        <begin position="5"/>
        <end position="168"/>
    </location>
</feature>
<evidence type="ECO:0000259" key="1">
    <source>
        <dbReference type="Pfam" id="PF13472"/>
    </source>
</evidence>
<sequence>MRVVFLGDSITREWPNDIWNENFASLGAVNLGLAGDRIESLLWRLVHGQWGVGSDALRPSVAVVLIGTNNLGSTSRSEDLASGISAIVRLIRERSPKTVVLTLGLLPRRSTDERTSRLIAETNQRLSTQADGINVVYADIGADLARYPDQVREDFFRDDVHLSEEGYRKMAGALQPLVFRLMKSAM</sequence>
<dbReference type="RefSeq" id="WP_187785372.1">
    <property type="nucleotide sequence ID" value="NZ_JACTVA010000028.1"/>
</dbReference>
<dbReference type="SUPFAM" id="SSF52266">
    <property type="entry name" value="SGNH hydrolase"/>
    <property type="match status" value="1"/>
</dbReference>
<dbReference type="InterPro" id="IPR013830">
    <property type="entry name" value="SGNH_hydro"/>
</dbReference>
<evidence type="ECO:0000313" key="3">
    <source>
        <dbReference type="Proteomes" id="UP000626026"/>
    </source>
</evidence>
<gene>
    <name evidence="2" type="ORF">IBL26_15310</name>
</gene>
<dbReference type="Proteomes" id="UP000626026">
    <property type="component" value="Unassembled WGS sequence"/>
</dbReference>
<dbReference type="EMBL" id="JACTVA010000028">
    <property type="protein sequence ID" value="MBC9208211.1"/>
    <property type="molecule type" value="Genomic_DNA"/>
</dbReference>
<keyword evidence="3" id="KW-1185">Reference proteome</keyword>
<dbReference type="Pfam" id="PF13472">
    <property type="entry name" value="Lipase_GDSL_2"/>
    <property type="match status" value="1"/>
</dbReference>
<dbReference type="PANTHER" id="PTHR30383:SF29">
    <property type="entry name" value="SGNH HYDROLASE-TYPE ESTERASE DOMAIN-CONTAINING PROTEIN"/>
    <property type="match status" value="1"/>
</dbReference>
<proteinExistence type="predicted"/>
<evidence type="ECO:0000313" key="2">
    <source>
        <dbReference type="EMBL" id="MBC9208211.1"/>
    </source>
</evidence>
<dbReference type="Gene3D" id="3.40.50.1110">
    <property type="entry name" value="SGNH hydrolase"/>
    <property type="match status" value="1"/>
</dbReference>
<organism evidence="2 3">
    <name type="scientific">Teichococcus aerophilus</name>
    <dbReference type="NCBI Taxonomy" id="1224513"/>
    <lineage>
        <taxon>Bacteria</taxon>
        <taxon>Pseudomonadati</taxon>
        <taxon>Pseudomonadota</taxon>
        <taxon>Alphaproteobacteria</taxon>
        <taxon>Acetobacterales</taxon>
        <taxon>Roseomonadaceae</taxon>
        <taxon>Roseomonas</taxon>
    </lineage>
</organism>
<comment type="caution">
    <text evidence="2">The sequence shown here is derived from an EMBL/GenBank/DDBJ whole genome shotgun (WGS) entry which is preliminary data.</text>
</comment>